<feature type="domain" description="BioF2-like acetyltransferase" evidence="1">
    <location>
        <begin position="232"/>
        <end position="380"/>
    </location>
</feature>
<protein>
    <submittedName>
        <fullName evidence="2">Protein involved in cellulose biosynthesis (CelD)-like protein</fullName>
    </submittedName>
</protein>
<dbReference type="Pfam" id="PF13480">
    <property type="entry name" value="Acetyltransf_6"/>
    <property type="match status" value="1"/>
</dbReference>
<dbReference type="Proteomes" id="UP000033187">
    <property type="component" value="Chromosome 1"/>
</dbReference>
<organism evidence="2 3">
    <name type="scientific">Candidatus Filomicrobium marinum</name>
    <dbReference type="NCBI Taxonomy" id="1608628"/>
    <lineage>
        <taxon>Bacteria</taxon>
        <taxon>Pseudomonadati</taxon>
        <taxon>Pseudomonadota</taxon>
        <taxon>Alphaproteobacteria</taxon>
        <taxon>Hyphomicrobiales</taxon>
        <taxon>Hyphomicrobiaceae</taxon>
        <taxon>Filomicrobium</taxon>
    </lineage>
</organism>
<evidence type="ECO:0000259" key="1">
    <source>
        <dbReference type="Pfam" id="PF13480"/>
    </source>
</evidence>
<dbReference type="InterPro" id="IPR038740">
    <property type="entry name" value="BioF2-like_GNAT_dom"/>
</dbReference>
<accession>A0A0D6JHU6</accession>
<gene>
    <name evidence="2" type="ORF">YBN1229_v1_2992</name>
</gene>
<dbReference type="AlphaFoldDB" id="A0A0D6JHU6"/>
<dbReference type="KEGG" id="fiy:BN1229_v1_2992"/>
<dbReference type="RefSeq" id="WP_052743942.1">
    <property type="nucleotide sequence ID" value="NZ_LN829119.1"/>
</dbReference>
<dbReference type="SUPFAM" id="SSF55729">
    <property type="entry name" value="Acyl-CoA N-acyltransferases (Nat)"/>
    <property type="match status" value="1"/>
</dbReference>
<dbReference type="Gene3D" id="3.40.630.30">
    <property type="match status" value="1"/>
</dbReference>
<name>A0A0D6JHU6_9HYPH</name>
<evidence type="ECO:0000313" key="2">
    <source>
        <dbReference type="EMBL" id="CPR21309.1"/>
    </source>
</evidence>
<reference evidence="3" key="1">
    <citation type="submission" date="2015-02" db="EMBL/GenBank/DDBJ databases">
        <authorList>
            <person name="Chooi Y.-H."/>
        </authorList>
    </citation>
    <scope>NUCLEOTIDE SEQUENCE [LARGE SCALE GENOMIC DNA]</scope>
    <source>
        <strain evidence="3">strain Y</strain>
    </source>
</reference>
<keyword evidence="3" id="KW-1185">Reference proteome</keyword>
<dbReference type="InterPro" id="IPR016181">
    <property type="entry name" value="Acyl_CoA_acyltransferase"/>
</dbReference>
<dbReference type="EMBL" id="LN829119">
    <property type="protein sequence ID" value="CPR21309.1"/>
    <property type="molecule type" value="Genomic_DNA"/>
</dbReference>
<dbReference type="KEGG" id="fil:BN1229_v1_2925"/>
<proteinExistence type="predicted"/>
<sequence>MYAFASADSFFGSSNFDRADSPIFTRTCESCRNLQNGSCLGSRCHNRKGQRKGAPQYEASLLLELVTDRAEFDALAEEWAELYDRSGAFSNPFLSFGWCWNWCNHFLGEGSGTELCILTGRRFGRLVMVWPMVRQRVFGMTNLTWLGAPVSQYGDVLAEKSSDDLELLEMGWDYLRREVSADFISLGRVRDDGTITPLLKKLGVQVTRQDSAPYVDLASADSFDAYAERYSSRHRKKRRRSLRQLEEKGVVNHAFHYDGAEARVLTERIIEMKHRWLKEKGIVSSGLSDQRTTAFFADVAEGVGGYSTGCRVIALTCGDELVAGEISFASKDNVSGHIVVFNSDYDKQSPGLLMTEDNLRLCKEFGYERYDFMGPCEQHKLDWADGVVDMNDYAKASSLRGYLWVNGYLGWGRPRLKTLVNSIPPGVRARVAKLHPALARFA</sequence>
<evidence type="ECO:0000313" key="3">
    <source>
        <dbReference type="Proteomes" id="UP000033187"/>
    </source>
</evidence>